<keyword evidence="2" id="KW-1185">Reference proteome</keyword>
<accession>M9LRE0</accession>
<protein>
    <submittedName>
        <fullName evidence="1">Transposase and inactivated derivative</fullName>
    </submittedName>
</protein>
<comment type="caution">
    <text evidence="1">The sequence shown here is derived from an EMBL/GenBank/DDBJ whole genome shotgun (WGS) entry which is preliminary data.</text>
</comment>
<evidence type="ECO:0000313" key="1">
    <source>
        <dbReference type="EMBL" id="GAC43911.1"/>
    </source>
</evidence>
<dbReference type="EMBL" id="BALG01000283">
    <property type="protein sequence ID" value="GAC43911.1"/>
    <property type="molecule type" value="Genomic_DNA"/>
</dbReference>
<proteinExistence type="predicted"/>
<gene>
    <name evidence="1" type="ORF">PPOP_3311</name>
</gene>
<sequence length="99" mass="11745">MGPFMEVDTWLEEDRLLPRKQRHTGVRIFQRLQTEYAFAGGQRTVLAYVKRRKSEMELERAKSYERLVVSFPYSNTAFVYPTPAENQECFLEGMKQSFQ</sequence>
<reference evidence="1 2" key="1">
    <citation type="submission" date="2012-10" db="EMBL/GenBank/DDBJ databases">
        <title>Draft Genome Sequence of Paenibacillus popilliae ATCC 14706T.</title>
        <authorList>
            <person name="Iiyama K."/>
            <person name="Mori K."/>
            <person name="Mon H."/>
            <person name="Chieda Y."/>
            <person name="Lee J.M."/>
            <person name="Kusakabe T."/>
            <person name="Tashiro K."/>
            <person name="Asano S."/>
            <person name="Yasunaga-Aoki C."/>
            <person name="Shimizu S."/>
        </authorList>
    </citation>
    <scope>NUCLEOTIDE SEQUENCE [LARGE SCALE GENOMIC DNA]</scope>
    <source>
        <strain evidence="1 2">ATCC 14706</strain>
    </source>
</reference>
<name>M9LRE0_PAEPP</name>
<dbReference type="Proteomes" id="UP000029453">
    <property type="component" value="Unassembled WGS sequence"/>
</dbReference>
<organism evidence="1 2">
    <name type="scientific">Paenibacillus popilliae ATCC 14706</name>
    <dbReference type="NCBI Taxonomy" id="1212764"/>
    <lineage>
        <taxon>Bacteria</taxon>
        <taxon>Bacillati</taxon>
        <taxon>Bacillota</taxon>
        <taxon>Bacilli</taxon>
        <taxon>Bacillales</taxon>
        <taxon>Paenibacillaceae</taxon>
        <taxon>Paenibacillus</taxon>
    </lineage>
</organism>
<dbReference type="AlphaFoldDB" id="M9LRE0"/>
<evidence type="ECO:0000313" key="2">
    <source>
        <dbReference type="Proteomes" id="UP000029453"/>
    </source>
</evidence>